<organism evidence="8 9">
    <name type="scientific">Colletotrichum sublineola</name>
    <name type="common">Sorghum anthracnose fungus</name>
    <dbReference type="NCBI Taxonomy" id="1173701"/>
    <lineage>
        <taxon>Eukaryota</taxon>
        <taxon>Fungi</taxon>
        <taxon>Dikarya</taxon>
        <taxon>Ascomycota</taxon>
        <taxon>Pezizomycotina</taxon>
        <taxon>Sordariomycetes</taxon>
        <taxon>Hypocreomycetidae</taxon>
        <taxon>Glomerellales</taxon>
        <taxon>Glomerellaceae</taxon>
        <taxon>Colletotrichum</taxon>
        <taxon>Colletotrichum graminicola species complex</taxon>
    </lineage>
</organism>
<feature type="transmembrane region" description="Helical" evidence="6">
    <location>
        <begin position="68"/>
        <end position="92"/>
    </location>
</feature>
<evidence type="ECO:0000256" key="5">
    <source>
        <dbReference type="ARBA" id="ARBA00038359"/>
    </source>
</evidence>
<keyword evidence="9" id="KW-1185">Reference proteome</keyword>
<keyword evidence="3 6" id="KW-1133">Transmembrane helix</keyword>
<dbReference type="OrthoDB" id="5342292at2759"/>
<feature type="transmembrane region" description="Helical" evidence="6">
    <location>
        <begin position="141"/>
        <end position="162"/>
    </location>
</feature>
<dbReference type="Proteomes" id="UP000027238">
    <property type="component" value="Unassembled WGS sequence"/>
</dbReference>
<dbReference type="PANTHER" id="PTHR33048">
    <property type="entry name" value="PTH11-LIKE INTEGRAL MEMBRANE PROTEIN (AFU_ORTHOLOGUE AFUA_5G11245)"/>
    <property type="match status" value="1"/>
</dbReference>
<evidence type="ECO:0000313" key="8">
    <source>
        <dbReference type="EMBL" id="KDN71752.1"/>
    </source>
</evidence>
<keyword evidence="2 6" id="KW-0812">Transmembrane</keyword>
<dbReference type="GO" id="GO:0016020">
    <property type="term" value="C:membrane"/>
    <property type="evidence" value="ECO:0007669"/>
    <property type="project" value="UniProtKB-SubCell"/>
</dbReference>
<dbReference type="EMBL" id="JMSE01000128">
    <property type="protein sequence ID" value="KDN71752.1"/>
    <property type="molecule type" value="Genomic_DNA"/>
</dbReference>
<dbReference type="Pfam" id="PF20684">
    <property type="entry name" value="Fung_rhodopsin"/>
    <property type="match status" value="1"/>
</dbReference>
<evidence type="ECO:0000256" key="3">
    <source>
        <dbReference type="ARBA" id="ARBA00022989"/>
    </source>
</evidence>
<reference evidence="9" key="1">
    <citation type="journal article" date="2014" name="Genome Announc.">
        <title>Draft genome sequence of Colletotrichum sublineola, a destructive pathogen of cultivated sorghum.</title>
        <authorList>
            <person name="Baroncelli R."/>
            <person name="Sanz-Martin J.M."/>
            <person name="Rech G.E."/>
            <person name="Sukno S.A."/>
            <person name="Thon M.R."/>
        </authorList>
    </citation>
    <scope>NUCLEOTIDE SEQUENCE [LARGE SCALE GENOMIC DNA]</scope>
    <source>
        <strain evidence="9">TX430BB</strain>
    </source>
</reference>
<evidence type="ECO:0000256" key="1">
    <source>
        <dbReference type="ARBA" id="ARBA00004141"/>
    </source>
</evidence>
<feature type="transmembrane region" description="Helical" evidence="6">
    <location>
        <begin position="182"/>
        <end position="203"/>
    </location>
</feature>
<evidence type="ECO:0000256" key="6">
    <source>
        <dbReference type="SAM" id="Phobius"/>
    </source>
</evidence>
<dbReference type="HOGENOM" id="CLU_028200_12_0_1"/>
<sequence length="390" mass="43643">MSEVAAFPAPPGVKVDLDHPQQQKVLEHYLIFGIGGTLATIALAQRFYTKIFLSKGLQMDDAFMTLGWAAAIATQGLMVASIIDGGMCAHVWEMTTSTFERYAFLTYIAAPVYMLCNGFTKLSLLTFYLRLSPQRWFRISVWISIVVVCLYTGIITMMMFFHCHPIRKAWDIKITEGSCLDAGIFYMATAVSNIISDIVLFILPLPTLFSLRMKMALKIGAAVLFAIGSMTVATSIVRLYYLPPVLKSTDVSWDSAPANIWTFIEGNLFVICGSMPTLRKFFKHFAPKVMGTMSNSSEYALNKYNISAHSNQRASTMKSLHSRQSRLRKDYEQFSDDSTEMPMLKLVPKKGGNGRFTSVVITSGEEESKENLGEKATWILQTKTITVQHE</sequence>
<comment type="caution">
    <text evidence="8">The sequence shown here is derived from an EMBL/GenBank/DDBJ whole genome shotgun (WGS) entry which is preliminary data.</text>
</comment>
<name>A0A066XSD3_COLSU</name>
<dbReference type="InterPro" id="IPR052337">
    <property type="entry name" value="SAT4-like"/>
</dbReference>
<feature type="transmembrane region" description="Helical" evidence="6">
    <location>
        <begin position="260"/>
        <end position="278"/>
    </location>
</feature>
<feature type="transmembrane region" description="Helical" evidence="6">
    <location>
        <begin position="29"/>
        <end position="48"/>
    </location>
</feature>
<dbReference type="PANTHER" id="PTHR33048:SF124">
    <property type="entry name" value="INTEGRAL MEMBRANE PROTEIN"/>
    <property type="match status" value="1"/>
</dbReference>
<gene>
    <name evidence="8" type="ORF">CSUB01_02648</name>
</gene>
<evidence type="ECO:0000259" key="7">
    <source>
        <dbReference type="Pfam" id="PF20684"/>
    </source>
</evidence>
<accession>A0A066XSD3</accession>
<dbReference type="STRING" id="1173701.A0A066XSD3"/>
<dbReference type="eggNOG" id="ENOG502RW31">
    <property type="taxonomic scope" value="Eukaryota"/>
</dbReference>
<feature type="transmembrane region" description="Helical" evidence="6">
    <location>
        <begin position="104"/>
        <end position="129"/>
    </location>
</feature>
<protein>
    <submittedName>
        <fullName evidence="8">Putative integral membrane protein</fullName>
    </submittedName>
</protein>
<evidence type="ECO:0000256" key="2">
    <source>
        <dbReference type="ARBA" id="ARBA00022692"/>
    </source>
</evidence>
<dbReference type="AlphaFoldDB" id="A0A066XSD3"/>
<dbReference type="InterPro" id="IPR049326">
    <property type="entry name" value="Rhodopsin_dom_fungi"/>
</dbReference>
<proteinExistence type="inferred from homology"/>
<evidence type="ECO:0000256" key="4">
    <source>
        <dbReference type="ARBA" id="ARBA00023136"/>
    </source>
</evidence>
<keyword evidence="4 6" id="KW-0472">Membrane</keyword>
<feature type="transmembrane region" description="Helical" evidence="6">
    <location>
        <begin position="215"/>
        <end position="240"/>
    </location>
</feature>
<comment type="subcellular location">
    <subcellularLocation>
        <location evidence="1">Membrane</location>
        <topology evidence="1">Multi-pass membrane protein</topology>
    </subcellularLocation>
</comment>
<evidence type="ECO:0000313" key="9">
    <source>
        <dbReference type="Proteomes" id="UP000027238"/>
    </source>
</evidence>
<feature type="domain" description="Rhodopsin" evidence="7">
    <location>
        <begin position="46"/>
        <end position="283"/>
    </location>
</feature>
<dbReference type="OMA" id="GVHEWDL"/>
<comment type="similarity">
    <text evidence="5">Belongs to the SAT4 family.</text>
</comment>